<evidence type="ECO:0000313" key="2">
    <source>
        <dbReference type="Proteomes" id="UP000824890"/>
    </source>
</evidence>
<reference evidence="1 2" key="1">
    <citation type="submission" date="2021-05" db="EMBL/GenBank/DDBJ databases">
        <title>Genome Assembly of Synthetic Allotetraploid Brassica napus Reveals Homoeologous Exchanges between Subgenomes.</title>
        <authorList>
            <person name="Davis J.T."/>
        </authorList>
    </citation>
    <scope>NUCLEOTIDE SEQUENCE [LARGE SCALE GENOMIC DNA]</scope>
    <source>
        <strain evidence="2">cv. Da-Ae</strain>
        <tissue evidence="1">Seedling</tissue>
    </source>
</reference>
<proteinExistence type="predicted"/>
<keyword evidence="2" id="KW-1185">Reference proteome</keyword>
<sequence>WDPGIRDGDWVFPIFHDQFTDCGFQGLRLDSLGTVMGIAKEFCEILWILQIWGQRRGISEAIKVDCNISTGLGVVVSFGIEIRDYQIKEIRVNCGIFGMGIFGKLGSI</sequence>
<organism evidence="1 2">
    <name type="scientific">Brassica napus</name>
    <name type="common">Rape</name>
    <dbReference type="NCBI Taxonomy" id="3708"/>
    <lineage>
        <taxon>Eukaryota</taxon>
        <taxon>Viridiplantae</taxon>
        <taxon>Streptophyta</taxon>
        <taxon>Embryophyta</taxon>
        <taxon>Tracheophyta</taxon>
        <taxon>Spermatophyta</taxon>
        <taxon>Magnoliopsida</taxon>
        <taxon>eudicotyledons</taxon>
        <taxon>Gunneridae</taxon>
        <taxon>Pentapetalae</taxon>
        <taxon>rosids</taxon>
        <taxon>malvids</taxon>
        <taxon>Brassicales</taxon>
        <taxon>Brassicaceae</taxon>
        <taxon>Brassiceae</taxon>
        <taxon>Brassica</taxon>
    </lineage>
</organism>
<gene>
    <name evidence="1" type="ORF">HID58_006599</name>
</gene>
<protein>
    <submittedName>
        <fullName evidence="1">Uncharacterized protein</fullName>
    </submittedName>
</protein>
<feature type="non-terminal residue" evidence="1">
    <location>
        <position position="1"/>
    </location>
</feature>
<accession>A0ABQ8ECJ6</accession>
<dbReference type="Proteomes" id="UP000824890">
    <property type="component" value="Unassembled WGS sequence"/>
</dbReference>
<dbReference type="EMBL" id="JAGKQM010000002">
    <property type="protein sequence ID" value="KAH0939138.1"/>
    <property type="molecule type" value="Genomic_DNA"/>
</dbReference>
<name>A0ABQ8ECJ6_BRANA</name>
<comment type="caution">
    <text evidence="1">The sequence shown here is derived from an EMBL/GenBank/DDBJ whole genome shotgun (WGS) entry which is preliminary data.</text>
</comment>
<evidence type="ECO:0000313" key="1">
    <source>
        <dbReference type="EMBL" id="KAH0939138.1"/>
    </source>
</evidence>